<dbReference type="PANTHER" id="PTHR23028">
    <property type="entry name" value="ACETYLTRANSFERASE"/>
    <property type="match status" value="1"/>
</dbReference>
<feature type="transmembrane region" description="Helical" evidence="1">
    <location>
        <begin position="227"/>
        <end position="245"/>
    </location>
</feature>
<reference evidence="3 4" key="1">
    <citation type="submission" date="2016-04" db="EMBL/GenBank/DDBJ databases">
        <authorList>
            <person name="Regsiter A."/>
            <person name="William W."/>
        </authorList>
    </citation>
    <scope>NUCLEOTIDE SEQUENCE [LARGE SCALE GENOMIC DNA]</scope>
    <source>
        <strain evidence="3 4">92</strain>
    </source>
</reference>
<feature type="transmembrane region" description="Helical" evidence="1">
    <location>
        <begin position="177"/>
        <end position="198"/>
    </location>
</feature>
<sequence length="368" mass="42470">MKYILEYGFYLSILIVTVFITSKSLGIKPQKHKYAALDGLRGICAAMVAVFHLYWRAGGESDFYWSLDYITISNVKRAIYLTGELSVGVFFMLSAFLFFRKALAESFNVKDFAISRFMRIYPPVIATLFIIYITTFIMNVGGHTPVWEWFISSLPFIFKAPGANINGMSLQIATSGVFWTLVWELRLYFAIPLIYLIMKKIKYKEVFVVSLMVLVLGYKYLIGNEQYLSYIMYFLAGFLVATIKTNKRPSDLICVLLLFLALYFTRHAYNTTTPLYMFIVFYTIKCGCDYFGLLTSRPITMLGTCSFSLYLIHGITQTISKHYLYNYGDYIWQICAMITAGIVAPVMYKYVESRSTVRKKQYEQTAEQ</sequence>
<feature type="transmembrane region" description="Helical" evidence="1">
    <location>
        <begin position="78"/>
        <end position="99"/>
    </location>
</feature>
<dbReference type="InterPro" id="IPR002656">
    <property type="entry name" value="Acyl_transf_3_dom"/>
</dbReference>
<keyword evidence="3" id="KW-0808">Transferase</keyword>
<feature type="transmembrane region" description="Helical" evidence="1">
    <location>
        <begin position="252"/>
        <end position="269"/>
    </location>
</feature>
<dbReference type="Proteomes" id="UP000245995">
    <property type="component" value="Chromosome CITRO92"/>
</dbReference>
<dbReference type="PANTHER" id="PTHR23028:SF53">
    <property type="entry name" value="ACYL_TRANSF_3 DOMAIN-CONTAINING PROTEIN"/>
    <property type="match status" value="1"/>
</dbReference>
<evidence type="ECO:0000256" key="1">
    <source>
        <dbReference type="SAM" id="Phobius"/>
    </source>
</evidence>
<feature type="domain" description="Acyltransferase 3" evidence="2">
    <location>
        <begin position="35"/>
        <end position="346"/>
    </location>
</feature>
<dbReference type="EMBL" id="LT556085">
    <property type="protein sequence ID" value="SAZ57002.1"/>
    <property type="molecule type" value="Genomic_DNA"/>
</dbReference>
<keyword evidence="1" id="KW-1133">Transmembrane helix</keyword>
<feature type="transmembrane region" description="Helical" evidence="1">
    <location>
        <begin position="39"/>
        <end position="58"/>
    </location>
</feature>
<organism evidence="3 4">
    <name type="scientific">Citrobacter amalonaticus</name>
    <dbReference type="NCBI Taxonomy" id="35703"/>
    <lineage>
        <taxon>Bacteria</taxon>
        <taxon>Pseudomonadati</taxon>
        <taxon>Pseudomonadota</taxon>
        <taxon>Gammaproteobacteria</taxon>
        <taxon>Enterobacterales</taxon>
        <taxon>Enterobacteriaceae</taxon>
        <taxon>Citrobacter</taxon>
    </lineage>
</organism>
<keyword evidence="3" id="KW-0012">Acyltransferase</keyword>
<dbReference type="InterPro" id="IPR050879">
    <property type="entry name" value="Acyltransferase_3"/>
</dbReference>
<feature type="transmembrane region" description="Helical" evidence="1">
    <location>
        <begin position="120"/>
        <end position="140"/>
    </location>
</feature>
<dbReference type="GO" id="GO:0016747">
    <property type="term" value="F:acyltransferase activity, transferring groups other than amino-acyl groups"/>
    <property type="evidence" value="ECO:0007669"/>
    <property type="project" value="InterPro"/>
</dbReference>
<evidence type="ECO:0000313" key="4">
    <source>
        <dbReference type="Proteomes" id="UP000245995"/>
    </source>
</evidence>
<dbReference type="RefSeq" id="WP_043001537.1">
    <property type="nucleotide sequence ID" value="NZ_BQGS01000008.1"/>
</dbReference>
<accession>A0AAW9M4Y6</accession>
<feature type="transmembrane region" description="Helical" evidence="1">
    <location>
        <begin position="7"/>
        <end position="27"/>
    </location>
</feature>
<keyword evidence="1" id="KW-0472">Membrane</keyword>
<name>A0AAW9M4Y6_CITAM</name>
<dbReference type="GO" id="GO:0016020">
    <property type="term" value="C:membrane"/>
    <property type="evidence" value="ECO:0007669"/>
    <property type="project" value="TreeGrafter"/>
</dbReference>
<gene>
    <name evidence="3" type="ORF">CITRO92_2555</name>
</gene>
<dbReference type="Pfam" id="PF01757">
    <property type="entry name" value="Acyl_transf_3"/>
    <property type="match status" value="1"/>
</dbReference>
<evidence type="ECO:0000259" key="2">
    <source>
        <dbReference type="Pfam" id="PF01757"/>
    </source>
</evidence>
<evidence type="ECO:0000313" key="3">
    <source>
        <dbReference type="EMBL" id="SAZ57002.1"/>
    </source>
</evidence>
<protein>
    <submittedName>
        <fullName evidence="3">Acyltransferase</fullName>
    </submittedName>
</protein>
<dbReference type="GO" id="GO:0000271">
    <property type="term" value="P:polysaccharide biosynthetic process"/>
    <property type="evidence" value="ECO:0007669"/>
    <property type="project" value="TreeGrafter"/>
</dbReference>
<proteinExistence type="predicted"/>
<keyword evidence="1" id="KW-0812">Transmembrane</keyword>
<dbReference type="AlphaFoldDB" id="A0AAW9M4Y6"/>
<feature type="transmembrane region" description="Helical" evidence="1">
    <location>
        <begin position="330"/>
        <end position="351"/>
    </location>
</feature>
<feature type="transmembrane region" description="Helical" evidence="1">
    <location>
        <begin position="205"/>
        <end position="221"/>
    </location>
</feature>
<feature type="transmembrane region" description="Helical" evidence="1">
    <location>
        <begin position="275"/>
        <end position="295"/>
    </location>
</feature>
<feature type="transmembrane region" description="Helical" evidence="1">
    <location>
        <begin position="307"/>
        <end position="324"/>
    </location>
</feature>